<organism evidence="3 4">
    <name type="scientific">Umbra pygmaea</name>
    <name type="common">Eastern mudminnow</name>
    <dbReference type="NCBI Taxonomy" id="75934"/>
    <lineage>
        <taxon>Eukaryota</taxon>
        <taxon>Metazoa</taxon>
        <taxon>Chordata</taxon>
        <taxon>Craniata</taxon>
        <taxon>Vertebrata</taxon>
        <taxon>Euteleostomi</taxon>
        <taxon>Actinopterygii</taxon>
        <taxon>Neopterygii</taxon>
        <taxon>Teleostei</taxon>
        <taxon>Protacanthopterygii</taxon>
        <taxon>Esociformes</taxon>
        <taxon>Umbridae</taxon>
        <taxon>Umbra</taxon>
    </lineage>
</organism>
<dbReference type="Proteomes" id="UP001557470">
    <property type="component" value="Unassembled WGS sequence"/>
</dbReference>
<gene>
    <name evidence="3" type="ORF">UPYG_G00166810</name>
</gene>
<dbReference type="CDD" id="cd16415">
    <property type="entry name" value="HAD_dREG-2_like"/>
    <property type="match status" value="1"/>
</dbReference>
<dbReference type="Gene3D" id="1.10.150.720">
    <property type="entry name" value="Haloacid dehalogenase-like hydrolase"/>
    <property type="match status" value="1"/>
</dbReference>
<dbReference type="NCBIfam" id="TIGR02252">
    <property type="entry name" value="DREG-2"/>
    <property type="match status" value="1"/>
</dbReference>
<comment type="caution">
    <text evidence="3">The sequence shown here is derived from an EMBL/GenBank/DDBJ whole genome shotgun (WGS) entry which is preliminary data.</text>
</comment>
<dbReference type="SUPFAM" id="SSF56784">
    <property type="entry name" value="HAD-like"/>
    <property type="match status" value="1"/>
</dbReference>
<dbReference type="InterPro" id="IPR051828">
    <property type="entry name" value="HAD-like_hydrolase_domain"/>
</dbReference>
<dbReference type="Pfam" id="PF00702">
    <property type="entry name" value="Hydrolase"/>
    <property type="match status" value="1"/>
</dbReference>
<dbReference type="InterPro" id="IPR006439">
    <property type="entry name" value="HAD-SF_hydro_IA"/>
</dbReference>
<dbReference type="SFLD" id="SFLDG01129">
    <property type="entry name" value="C1.5:_HAD__Beta-PGM__Phosphata"/>
    <property type="match status" value="1"/>
</dbReference>
<dbReference type="PRINTS" id="PR00413">
    <property type="entry name" value="HADHALOGNASE"/>
</dbReference>
<accession>A0ABD0WMQ9</accession>
<dbReference type="SFLD" id="SFLDS00003">
    <property type="entry name" value="Haloacid_Dehalogenase"/>
    <property type="match status" value="1"/>
</dbReference>
<dbReference type="InterPro" id="IPR036412">
    <property type="entry name" value="HAD-like_sf"/>
</dbReference>
<dbReference type="EMBL" id="JAGEUA010000005">
    <property type="protein sequence ID" value="KAL0978154.1"/>
    <property type="molecule type" value="Genomic_DNA"/>
</dbReference>
<protein>
    <recommendedName>
        <fullName evidence="2">Haloacid dehalogenase-like hydrolase domain-containing protein 3</fullName>
    </recommendedName>
</protein>
<sequence length="242" mass="27069">MRGPLRWVLWDVKDTLLKVRRTVGEQYCQEAKRTAGFSLNPTEAEAAFHQVFCQYSKLYPNYGMAKGLGGQAWWMGVVRGTFSQCGVQDATLLDTLAHNLYHGFCSPDNWEVFPDSAKTLESLSSLGLKQGVVSNFDKRLEVILRGCGLLSHFSFLLTSEEAGIAKPDPAIFQQALEKCGLPATSVAHIGDNYDNDYMASRSLGIHGYLLDRHGRDTHRHVPLTHLLKTLEELPARLQENMD</sequence>
<comment type="similarity">
    <text evidence="1">Belongs to the HAD-like hydrolase superfamily.</text>
</comment>
<evidence type="ECO:0000313" key="3">
    <source>
        <dbReference type="EMBL" id="KAL0978154.1"/>
    </source>
</evidence>
<evidence type="ECO:0000256" key="2">
    <source>
        <dbReference type="ARBA" id="ARBA00015556"/>
    </source>
</evidence>
<dbReference type="InterPro" id="IPR011949">
    <property type="entry name" value="HAD-SF_hydro_IA_REG-2-like"/>
</dbReference>
<keyword evidence="4" id="KW-1185">Reference proteome</keyword>
<reference evidence="3 4" key="1">
    <citation type="submission" date="2024-06" db="EMBL/GenBank/DDBJ databases">
        <authorList>
            <person name="Pan Q."/>
            <person name="Wen M."/>
            <person name="Jouanno E."/>
            <person name="Zahm M."/>
            <person name="Klopp C."/>
            <person name="Cabau C."/>
            <person name="Louis A."/>
            <person name="Berthelot C."/>
            <person name="Parey E."/>
            <person name="Roest Crollius H."/>
            <person name="Montfort J."/>
            <person name="Robinson-Rechavi M."/>
            <person name="Bouchez O."/>
            <person name="Lampietro C."/>
            <person name="Lopez Roques C."/>
            <person name="Donnadieu C."/>
            <person name="Postlethwait J."/>
            <person name="Bobe J."/>
            <person name="Verreycken H."/>
            <person name="Guiguen Y."/>
        </authorList>
    </citation>
    <scope>NUCLEOTIDE SEQUENCE [LARGE SCALE GENOMIC DNA]</scope>
    <source>
        <strain evidence="3">Up_M1</strain>
        <tissue evidence="3">Testis</tissue>
    </source>
</reference>
<dbReference type="NCBIfam" id="TIGR01549">
    <property type="entry name" value="HAD-SF-IA-v1"/>
    <property type="match status" value="1"/>
</dbReference>
<dbReference type="PANTHER" id="PTHR46191">
    <property type="match status" value="1"/>
</dbReference>
<dbReference type="Gene3D" id="3.40.50.1000">
    <property type="entry name" value="HAD superfamily/HAD-like"/>
    <property type="match status" value="1"/>
</dbReference>
<dbReference type="AlphaFoldDB" id="A0ABD0WMQ9"/>
<dbReference type="InterPro" id="IPR023214">
    <property type="entry name" value="HAD_sf"/>
</dbReference>
<proteinExistence type="inferred from homology"/>
<evidence type="ECO:0000256" key="1">
    <source>
        <dbReference type="ARBA" id="ARBA00007958"/>
    </source>
</evidence>
<evidence type="ECO:0000313" key="4">
    <source>
        <dbReference type="Proteomes" id="UP001557470"/>
    </source>
</evidence>
<dbReference type="InterPro" id="IPR044924">
    <property type="entry name" value="HAD-SF_hydro_IA_REG-2-like_cap"/>
</dbReference>
<dbReference type="PANTHER" id="PTHR46191:SF2">
    <property type="entry name" value="HALOACID DEHALOGENASE-LIKE HYDROLASE DOMAIN-CONTAINING PROTEIN 3"/>
    <property type="match status" value="1"/>
</dbReference>
<name>A0ABD0WMQ9_UMBPY</name>